<dbReference type="EMBL" id="JAWDKC010000017">
    <property type="protein sequence ID" value="MDV0445425.1"/>
    <property type="molecule type" value="Genomic_DNA"/>
</dbReference>
<feature type="region of interest" description="Disordered" evidence="1">
    <location>
        <begin position="408"/>
        <end position="433"/>
    </location>
</feature>
<name>A0ABU3VPU2_9EURY</name>
<evidence type="ECO:0000313" key="3">
    <source>
        <dbReference type="EMBL" id="MDV0445425.1"/>
    </source>
</evidence>
<accession>A0ABU3VPU2</accession>
<dbReference type="RefSeq" id="WP_318785848.1">
    <property type="nucleotide sequence ID" value="NZ_JAWDKC010000017.1"/>
</dbReference>
<feature type="transmembrane region" description="Helical" evidence="2">
    <location>
        <begin position="12"/>
        <end position="38"/>
    </location>
</feature>
<keyword evidence="2" id="KW-1133">Transmembrane helix</keyword>
<evidence type="ECO:0000256" key="1">
    <source>
        <dbReference type="SAM" id="MobiDB-lite"/>
    </source>
</evidence>
<keyword evidence="2" id="KW-0812">Transmembrane</keyword>
<sequence>MTLQTALIAAGHYLLIAAGLILLLLAILLAAAFLLTFLMRFFADISLKTVNGKIQYQILLRLKIWFYEIILLDSDDSDEESAPEACGSEPGSNEKNTYHVTFTDEKISVQTTETKRHGSDYEIIVHTEETVSKDIRISDGGVQTDIEMPDIVTTTDDVLTLTEDEAENLKIEDGTVEKTETVTTEYEFDKTSDAESKNNFDNEDEFEKESENKFSNESDDESGDEFDDVSGDESTGLSDSLDEIKRYVDLSDPGQFVSDSMTAAVQISKATARLMSDLLLRTDIDEMSADIVFGLSDPADTALAFGAIHSFNASLYAYLADAEENSRSSKKRKKAGEICAVLRDDIRIVPDLTNKKFETDAEMSFSFWIPRLYIPVLRFLLNKNSRQVIRRYLYPYFIRHSLRTWRTERKQRKAEKKRSKKSSSSNEIGGAHI</sequence>
<comment type="caution">
    <text evidence="3">The sequence shown here is derived from an EMBL/GenBank/DDBJ whole genome shotgun (WGS) entry which is preliminary data.</text>
</comment>
<feature type="compositionally biased region" description="Basic and acidic residues" evidence="1">
    <location>
        <begin position="187"/>
        <end position="200"/>
    </location>
</feature>
<feature type="compositionally biased region" description="Acidic residues" evidence="1">
    <location>
        <begin position="217"/>
        <end position="231"/>
    </location>
</feature>
<dbReference type="Pfam" id="PF11167">
    <property type="entry name" value="DUF2953"/>
    <property type="match status" value="1"/>
</dbReference>
<proteinExistence type="predicted"/>
<keyword evidence="4" id="KW-1185">Reference proteome</keyword>
<gene>
    <name evidence="3" type="ORF">MmiAt1_10030</name>
</gene>
<dbReference type="Proteomes" id="UP001272052">
    <property type="component" value="Unassembled WGS sequence"/>
</dbReference>
<feature type="compositionally biased region" description="Basic and acidic residues" evidence="1">
    <location>
        <begin position="170"/>
        <end position="180"/>
    </location>
</feature>
<evidence type="ECO:0000256" key="2">
    <source>
        <dbReference type="SAM" id="Phobius"/>
    </source>
</evidence>
<dbReference type="InterPro" id="IPR021338">
    <property type="entry name" value="DUF2953"/>
</dbReference>
<evidence type="ECO:0000313" key="4">
    <source>
        <dbReference type="Proteomes" id="UP001272052"/>
    </source>
</evidence>
<keyword evidence="2" id="KW-0472">Membrane</keyword>
<reference evidence="3 4" key="1">
    <citation type="submission" date="2023-06" db="EMBL/GenBank/DDBJ databases">
        <title>Genome sequence of Methanimicrococcus sp. At1.</title>
        <authorList>
            <person name="Protasov E."/>
            <person name="Platt K."/>
            <person name="Poehlein A."/>
            <person name="Daniel R."/>
            <person name="Brune A."/>
        </authorList>
    </citation>
    <scope>NUCLEOTIDE SEQUENCE [LARGE SCALE GENOMIC DNA]</scope>
    <source>
        <strain evidence="3 4">At1</strain>
    </source>
</reference>
<feature type="region of interest" description="Disordered" evidence="1">
    <location>
        <begin position="170"/>
        <end position="238"/>
    </location>
</feature>
<protein>
    <submittedName>
        <fullName evidence="3">Uncharacterized protein</fullName>
    </submittedName>
</protein>
<organism evidence="3 4">
    <name type="scientific">Methanimicrococcus hacksteinii</name>
    <dbReference type="NCBI Taxonomy" id="3028293"/>
    <lineage>
        <taxon>Archaea</taxon>
        <taxon>Methanobacteriati</taxon>
        <taxon>Methanobacteriota</taxon>
        <taxon>Stenosarchaea group</taxon>
        <taxon>Methanomicrobia</taxon>
        <taxon>Methanosarcinales</taxon>
        <taxon>Methanosarcinaceae</taxon>
        <taxon>Methanimicrococcus</taxon>
    </lineage>
</organism>
<feature type="compositionally biased region" description="Basic residues" evidence="1">
    <location>
        <begin position="409"/>
        <end position="421"/>
    </location>
</feature>